<sequence>MDIVWFSWNQAVHEGKEVVVPDLQTSLTRRVSDHSVAWLKQDTRPALFGVPPEPDFLEINFDVAICQSGSYIVVSCQNSSSSLCTVYMEQVKAMDPLLGEAMAAARAMEIALSRQWSKNLLKAQAAWSIHWVSRKLNQEAHPLAQWAARDHVTGFFDSGCIPHSILFCDSVFPAF</sequence>
<gene>
    <name evidence="1" type="ORF">CJ030_MR7G027968</name>
</gene>
<dbReference type="OrthoDB" id="1906820at2759"/>
<dbReference type="AlphaFoldDB" id="A0A6A1V1V9"/>
<dbReference type="Proteomes" id="UP000516437">
    <property type="component" value="Chromosome 7"/>
</dbReference>
<comment type="caution">
    <text evidence="1">The sequence shown here is derived from an EMBL/GenBank/DDBJ whole genome shotgun (WGS) entry which is preliminary data.</text>
</comment>
<reference evidence="1 2" key="1">
    <citation type="journal article" date="2019" name="Plant Biotechnol. J.">
        <title>The red bayberry genome and genetic basis of sex determination.</title>
        <authorList>
            <person name="Jia H.M."/>
            <person name="Jia H.J."/>
            <person name="Cai Q.L."/>
            <person name="Wang Y."/>
            <person name="Zhao H.B."/>
            <person name="Yang W.F."/>
            <person name="Wang G.Y."/>
            <person name="Li Y.H."/>
            <person name="Zhan D.L."/>
            <person name="Shen Y.T."/>
            <person name="Niu Q.F."/>
            <person name="Chang L."/>
            <person name="Qiu J."/>
            <person name="Zhao L."/>
            <person name="Xie H.B."/>
            <person name="Fu W.Y."/>
            <person name="Jin J."/>
            <person name="Li X.W."/>
            <person name="Jiao Y."/>
            <person name="Zhou C.C."/>
            <person name="Tu T."/>
            <person name="Chai C.Y."/>
            <person name="Gao J.L."/>
            <person name="Fan L.J."/>
            <person name="van de Weg E."/>
            <person name="Wang J.Y."/>
            <person name="Gao Z.S."/>
        </authorList>
    </citation>
    <scope>NUCLEOTIDE SEQUENCE [LARGE SCALE GENOMIC DNA]</scope>
    <source>
        <tissue evidence="1">Leaves</tissue>
    </source>
</reference>
<organism evidence="1 2">
    <name type="scientific">Morella rubra</name>
    <name type="common">Chinese bayberry</name>
    <dbReference type="NCBI Taxonomy" id="262757"/>
    <lineage>
        <taxon>Eukaryota</taxon>
        <taxon>Viridiplantae</taxon>
        <taxon>Streptophyta</taxon>
        <taxon>Embryophyta</taxon>
        <taxon>Tracheophyta</taxon>
        <taxon>Spermatophyta</taxon>
        <taxon>Magnoliopsida</taxon>
        <taxon>eudicotyledons</taxon>
        <taxon>Gunneridae</taxon>
        <taxon>Pentapetalae</taxon>
        <taxon>rosids</taxon>
        <taxon>fabids</taxon>
        <taxon>Fagales</taxon>
        <taxon>Myricaceae</taxon>
        <taxon>Morella</taxon>
    </lineage>
</organism>
<evidence type="ECO:0008006" key="3">
    <source>
        <dbReference type="Google" id="ProtNLM"/>
    </source>
</evidence>
<evidence type="ECO:0000313" key="2">
    <source>
        <dbReference type="Proteomes" id="UP000516437"/>
    </source>
</evidence>
<protein>
    <recommendedName>
        <fullName evidence="3">RNase H type-1 domain-containing protein</fullName>
    </recommendedName>
</protein>
<dbReference type="EMBL" id="RXIC02000025">
    <property type="protein sequence ID" value="KAB1205847.1"/>
    <property type="molecule type" value="Genomic_DNA"/>
</dbReference>
<evidence type="ECO:0000313" key="1">
    <source>
        <dbReference type="EMBL" id="KAB1205847.1"/>
    </source>
</evidence>
<keyword evidence="2" id="KW-1185">Reference proteome</keyword>
<name>A0A6A1V1V9_9ROSI</name>
<proteinExistence type="predicted"/>
<accession>A0A6A1V1V9</accession>